<reference evidence="8" key="1">
    <citation type="submission" date="2021-02" db="EMBL/GenBank/DDBJ databases">
        <title>First Annotated Genome of the Yellow-green Alga Tribonema minus.</title>
        <authorList>
            <person name="Mahan K.M."/>
        </authorList>
    </citation>
    <scope>NUCLEOTIDE SEQUENCE</scope>
    <source>
        <strain evidence="8">UTEX B ZZ1240</strain>
    </source>
</reference>
<dbReference type="InterPro" id="IPR036390">
    <property type="entry name" value="WH_DNA-bd_sf"/>
</dbReference>
<feature type="compositionally biased region" description="Low complexity" evidence="6">
    <location>
        <begin position="224"/>
        <end position="234"/>
    </location>
</feature>
<dbReference type="OrthoDB" id="1743261at2759"/>
<proteinExistence type="inferred from homology"/>
<comment type="caution">
    <text evidence="8">The sequence shown here is derived from an EMBL/GenBank/DDBJ whole genome shotgun (WGS) entry which is preliminary data.</text>
</comment>
<comment type="similarity">
    <text evidence="1 5">Belongs to the E2F/DP family.</text>
</comment>
<evidence type="ECO:0000256" key="4">
    <source>
        <dbReference type="ARBA" id="ARBA00023163"/>
    </source>
</evidence>
<dbReference type="Gene3D" id="1.10.10.10">
    <property type="entry name" value="Winged helix-like DNA-binding domain superfamily/Winged helix DNA-binding domain"/>
    <property type="match status" value="1"/>
</dbReference>
<dbReference type="InterPro" id="IPR032198">
    <property type="entry name" value="E2F_CC-MB"/>
</dbReference>
<keyword evidence="5" id="KW-0539">Nucleus</keyword>
<sequence length="289" mass="30201">MPYVGPTKPKPAKAPGGRFDNSLNVLTKRFLDLIHRYPSKQLDLNAAAIELNVMKRRIYDITNVLEGIRLVRKISKNNIQWLGKDGAVTPEDQERIQALTHAHADADHELTELDNLHLYVRRLTEEAAVDLAVKKQDVLELERPHGNVVIAIRAPPGTSLVVPTPEDIADSMGRPRYEMHLRSPAGPIEVSLLTHADDAEDAAAAAAGAASDAQQAGAGGEASGGSEWPANGGHLLNGGGAAGGGGGEGGGASRKRGAPDQPTQAEAAAAAMGPADATAVVAVAIRMLS</sequence>
<name>A0A835ZFL2_9STRA</name>
<dbReference type="PANTHER" id="PTHR12081:SF18">
    <property type="entry name" value="TRANSCRIPTION FACTOR E2F2-RELATED"/>
    <property type="match status" value="1"/>
</dbReference>
<keyword evidence="2 5" id="KW-0805">Transcription regulation</keyword>
<evidence type="ECO:0000256" key="3">
    <source>
        <dbReference type="ARBA" id="ARBA00023125"/>
    </source>
</evidence>
<dbReference type="GO" id="GO:0090575">
    <property type="term" value="C:RNA polymerase II transcription regulator complex"/>
    <property type="evidence" value="ECO:0007669"/>
    <property type="project" value="TreeGrafter"/>
</dbReference>
<feature type="domain" description="E2F/DP family winged-helix DNA-binding" evidence="7">
    <location>
        <begin position="18"/>
        <end position="83"/>
    </location>
</feature>
<dbReference type="GO" id="GO:0000978">
    <property type="term" value="F:RNA polymerase II cis-regulatory region sequence-specific DNA binding"/>
    <property type="evidence" value="ECO:0007669"/>
    <property type="project" value="InterPro"/>
</dbReference>
<protein>
    <submittedName>
        <fullName evidence="8">E2F/DP family winged-helix DNA-binding domain-containing protein</fullName>
    </submittedName>
</protein>
<keyword evidence="3 5" id="KW-0238">DNA-binding</keyword>
<evidence type="ECO:0000313" key="8">
    <source>
        <dbReference type="EMBL" id="KAG5189589.1"/>
    </source>
</evidence>
<evidence type="ECO:0000256" key="2">
    <source>
        <dbReference type="ARBA" id="ARBA00023015"/>
    </source>
</evidence>
<dbReference type="GO" id="GO:0046983">
    <property type="term" value="F:protein dimerization activity"/>
    <property type="evidence" value="ECO:0007669"/>
    <property type="project" value="InterPro"/>
</dbReference>
<dbReference type="InterPro" id="IPR003316">
    <property type="entry name" value="E2F_WHTH_DNA-bd_dom"/>
</dbReference>
<feature type="region of interest" description="Disordered" evidence="6">
    <location>
        <begin position="203"/>
        <end position="273"/>
    </location>
</feature>
<dbReference type="SUPFAM" id="SSF46785">
    <property type="entry name" value="Winged helix' DNA-binding domain"/>
    <property type="match status" value="1"/>
</dbReference>
<dbReference type="InterPro" id="IPR015633">
    <property type="entry name" value="E2F"/>
</dbReference>
<dbReference type="FunFam" id="1.10.10.10:FF:000008">
    <property type="entry name" value="E2F transcription factor 1"/>
    <property type="match status" value="1"/>
</dbReference>
<dbReference type="EMBL" id="JAFCMP010000047">
    <property type="protein sequence ID" value="KAG5189589.1"/>
    <property type="molecule type" value="Genomic_DNA"/>
</dbReference>
<gene>
    <name evidence="8" type="ORF">JKP88DRAFT_301403</name>
</gene>
<dbReference type="Proteomes" id="UP000664859">
    <property type="component" value="Unassembled WGS sequence"/>
</dbReference>
<keyword evidence="9" id="KW-1185">Reference proteome</keyword>
<evidence type="ECO:0000313" key="9">
    <source>
        <dbReference type="Proteomes" id="UP000664859"/>
    </source>
</evidence>
<dbReference type="SMART" id="SM01372">
    <property type="entry name" value="E2F_TDP"/>
    <property type="match status" value="1"/>
</dbReference>
<dbReference type="InterPro" id="IPR036388">
    <property type="entry name" value="WH-like_DNA-bd_sf"/>
</dbReference>
<feature type="compositionally biased region" description="Low complexity" evidence="6">
    <location>
        <begin position="259"/>
        <end position="273"/>
    </location>
</feature>
<accession>A0A835ZFL2</accession>
<evidence type="ECO:0000256" key="6">
    <source>
        <dbReference type="SAM" id="MobiDB-lite"/>
    </source>
</evidence>
<dbReference type="AlphaFoldDB" id="A0A835ZFL2"/>
<feature type="compositionally biased region" description="Low complexity" evidence="6">
    <location>
        <begin position="203"/>
        <end position="216"/>
    </location>
</feature>
<evidence type="ECO:0000259" key="7">
    <source>
        <dbReference type="SMART" id="SM01372"/>
    </source>
</evidence>
<evidence type="ECO:0000256" key="5">
    <source>
        <dbReference type="RuleBase" id="RU003796"/>
    </source>
</evidence>
<evidence type="ECO:0000256" key="1">
    <source>
        <dbReference type="ARBA" id="ARBA00010940"/>
    </source>
</evidence>
<dbReference type="InterPro" id="IPR037241">
    <property type="entry name" value="E2F-DP_heterodim"/>
</dbReference>
<dbReference type="GO" id="GO:0000981">
    <property type="term" value="F:DNA-binding transcription factor activity, RNA polymerase II-specific"/>
    <property type="evidence" value="ECO:0007669"/>
    <property type="project" value="TreeGrafter"/>
</dbReference>
<dbReference type="Pfam" id="PF16421">
    <property type="entry name" value="E2F_CC-MB"/>
    <property type="match status" value="1"/>
</dbReference>
<keyword evidence="4 5" id="KW-0804">Transcription</keyword>
<feature type="compositionally biased region" description="Gly residues" evidence="6">
    <location>
        <begin position="235"/>
        <end position="252"/>
    </location>
</feature>
<dbReference type="Pfam" id="PF02319">
    <property type="entry name" value="WHD_E2F_TDP"/>
    <property type="match status" value="1"/>
</dbReference>
<dbReference type="SUPFAM" id="SSF144074">
    <property type="entry name" value="E2F-DP heterodimerization region"/>
    <property type="match status" value="1"/>
</dbReference>
<organism evidence="8 9">
    <name type="scientific">Tribonema minus</name>
    <dbReference type="NCBI Taxonomy" id="303371"/>
    <lineage>
        <taxon>Eukaryota</taxon>
        <taxon>Sar</taxon>
        <taxon>Stramenopiles</taxon>
        <taxon>Ochrophyta</taxon>
        <taxon>PX clade</taxon>
        <taxon>Xanthophyceae</taxon>
        <taxon>Tribonematales</taxon>
        <taxon>Tribonemataceae</taxon>
        <taxon>Tribonema</taxon>
    </lineage>
</organism>
<dbReference type="PANTHER" id="PTHR12081">
    <property type="entry name" value="TRANSCRIPTION FACTOR E2F"/>
    <property type="match status" value="1"/>
</dbReference>
<dbReference type="Gene3D" id="6.10.250.540">
    <property type="match status" value="1"/>
</dbReference>
<comment type="subcellular location">
    <subcellularLocation>
        <location evidence="5">Nucleus</location>
    </subcellularLocation>
</comment>